<dbReference type="GO" id="GO:0032259">
    <property type="term" value="P:methylation"/>
    <property type="evidence" value="ECO:0007669"/>
    <property type="project" value="UniProtKB-KW"/>
</dbReference>
<dbReference type="SUPFAM" id="SSF53335">
    <property type="entry name" value="S-adenosyl-L-methionine-dependent methyltransferases"/>
    <property type="match status" value="1"/>
</dbReference>
<dbReference type="InterPro" id="IPR051052">
    <property type="entry name" value="Diverse_substrate_MTase"/>
</dbReference>
<keyword evidence="2" id="KW-0489">Methyltransferase</keyword>
<name>A0A131XCC3_9ACAR</name>
<dbReference type="InterPro" id="IPR013216">
    <property type="entry name" value="Methyltransf_11"/>
</dbReference>
<proteinExistence type="evidence at transcript level"/>
<dbReference type="GO" id="GO:0008757">
    <property type="term" value="F:S-adenosylmethionine-dependent methyltransferase activity"/>
    <property type="evidence" value="ECO:0007669"/>
    <property type="project" value="InterPro"/>
</dbReference>
<dbReference type="AlphaFoldDB" id="A0A131XCC3"/>
<organism evidence="5">
    <name type="scientific">Hyalomma excavatum</name>
    <dbReference type="NCBI Taxonomy" id="257692"/>
    <lineage>
        <taxon>Eukaryota</taxon>
        <taxon>Metazoa</taxon>
        <taxon>Ecdysozoa</taxon>
        <taxon>Arthropoda</taxon>
        <taxon>Chelicerata</taxon>
        <taxon>Arachnida</taxon>
        <taxon>Acari</taxon>
        <taxon>Parasitiformes</taxon>
        <taxon>Ixodida</taxon>
        <taxon>Ixodoidea</taxon>
        <taxon>Ixodidae</taxon>
        <taxon>Hyalomminae</taxon>
        <taxon>Hyalomma</taxon>
    </lineage>
</organism>
<reference evidence="5" key="1">
    <citation type="journal article" date="2017" name="Ticks Tick Borne Dis.">
        <title>An insight into the sialome of Hyalomma excavatum.</title>
        <authorList>
            <person name="Ribeiro J.M."/>
            <person name="Slovak M."/>
            <person name="Francischetti I.M."/>
        </authorList>
    </citation>
    <scope>NUCLEOTIDE SEQUENCE</scope>
    <source>
        <strain evidence="5">Samish</strain>
        <tissue evidence="5">Salivary glands</tissue>
    </source>
</reference>
<dbReference type="EMBL" id="GEFH01004816">
    <property type="protein sequence ID" value="JAP63765.1"/>
    <property type="molecule type" value="mRNA"/>
</dbReference>
<keyword evidence="3" id="KW-0808">Transferase</keyword>
<dbReference type="PANTHER" id="PTHR44942:SF4">
    <property type="entry name" value="METHYLTRANSFERASE TYPE 11 DOMAIN-CONTAINING PROTEIN"/>
    <property type="match status" value="1"/>
</dbReference>
<evidence type="ECO:0000256" key="2">
    <source>
        <dbReference type="ARBA" id="ARBA00022603"/>
    </source>
</evidence>
<evidence type="ECO:0000256" key="1">
    <source>
        <dbReference type="ARBA" id="ARBA00008361"/>
    </source>
</evidence>
<evidence type="ECO:0000256" key="3">
    <source>
        <dbReference type="ARBA" id="ARBA00022679"/>
    </source>
</evidence>
<dbReference type="PANTHER" id="PTHR44942">
    <property type="entry name" value="METHYLTRANSF_11 DOMAIN-CONTAINING PROTEIN"/>
    <property type="match status" value="1"/>
</dbReference>
<sequence length="277" mass="31360">MSSNFYTGMGMTSSHADIYAKFRPTAPQALTDEILKFVKVKISDLNIAVDVGCGPGTSTTLLAPYFKEVHGYDISEAQITEARALNKLKNVSFSVSPAETINEKDESVQLVMVMQAVHYFDLDAFYKEVTRVLVPHGVLALCSYLIPKPVSKNQERMDSIIHREIYKGIPNEYWSPVIDIVDNLYRDIRPAYEDHIRVDCIEDRKMRTVADYVNYTKTWSAYQLLLKKKPSEAEEISRKLMSILMEDAGNVGGDPEKTSLEVKTQFFMILARKPGSK</sequence>
<dbReference type="InterPro" id="IPR029063">
    <property type="entry name" value="SAM-dependent_MTases_sf"/>
</dbReference>
<accession>A0A131XCC3</accession>
<evidence type="ECO:0000259" key="4">
    <source>
        <dbReference type="Pfam" id="PF08241"/>
    </source>
</evidence>
<dbReference type="Gene3D" id="3.40.50.150">
    <property type="entry name" value="Vaccinia Virus protein VP39"/>
    <property type="match status" value="1"/>
</dbReference>
<evidence type="ECO:0000313" key="5">
    <source>
        <dbReference type="EMBL" id="JAP63765.1"/>
    </source>
</evidence>
<dbReference type="CDD" id="cd02440">
    <property type="entry name" value="AdoMet_MTases"/>
    <property type="match status" value="1"/>
</dbReference>
<protein>
    <recommendedName>
        <fullName evidence="4">Methyltransferase type 11 domain-containing protein</fullName>
    </recommendedName>
</protein>
<comment type="similarity">
    <text evidence="1">Belongs to the methyltransferase superfamily.</text>
</comment>
<feature type="domain" description="Methyltransferase type 11" evidence="4">
    <location>
        <begin position="49"/>
        <end position="140"/>
    </location>
</feature>
<dbReference type="Pfam" id="PF08241">
    <property type="entry name" value="Methyltransf_11"/>
    <property type="match status" value="1"/>
</dbReference>